<dbReference type="AlphaFoldDB" id="A0A3N5XXX6"/>
<comment type="caution">
    <text evidence="4">The sequence shown here is derived from an EMBL/GenBank/DDBJ whole genome shotgun (WGS) entry which is preliminary data.</text>
</comment>
<gene>
    <name evidence="4" type="ORF">DRW07_12965</name>
</gene>
<proteinExistence type="predicted"/>
<evidence type="ECO:0000313" key="4">
    <source>
        <dbReference type="EMBL" id="RPJ65722.1"/>
    </source>
</evidence>
<dbReference type="RefSeq" id="WP_124028353.1">
    <property type="nucleotide sequence ID" value="NZ_JBHRSN010000007.1"/>
</dbReference>
<evidence type="ECO:0000259" key="2">
    <source>
        <dbReference type="Pfam" id="PF00534"/>
    </source>
</evidence>
<dbReference type="GO" id="GO:0009103">
    <property type="term" value="P:lipopolysaccharide biosynthetic process"/>
    <property type="evidence" value="ECO:0007669"/>
    <property type="project" value="TreeGrafter"/>
</dbReference>
<dbReference type="InterPro" id="IPR001296">
    <property type="entry name" value="Glyco_trans_1"/>
</dbReference>
<reference evidence="4 5" key="1">
    <citation type="submission" date="2018-11" db="EMBL/GenBank/DDBJ databases">
        <authorList>
            <person name="Ye M.-Q."/>
            <person name="Du Z.-J."/>
        </authorList>
    </citation>
    <scope>NUCLEOTIDE SEQUENCE [LARGE SCALE GENOMIC DNA]</scope>
    <source>
        <strain evidence="4 5">U0105</strain>
    </source>
</reference>
<accession>A0A3N5XXX6</accession>
<dbReference type="Gene3D" id="3.40.50.2000">
    <property type="entry name" value="Glycogen Phosphorylase B"/>
    <property type="match status" value="2"/>
</dbReference>
<dbReference type="CDD" id="cd03809">
    <property type="entry name" value="GT4_MtfB-like"/>
    <property type="match status" value="1"/>
</dbReference>
<dbReference type="OrthoDB" id="9801609at2"/>
<dbReference type="EMBL" id="RPOK01000004">
    <property type="protein sequence ID" value="RPJ65722.1"/>
    <property type="molecule type" value="Genomic_DNA"/>
</dbReference>
<feature type="domain" description="Glycosyl transferase family 1" evidence="2">
    <location>
        <begin position="190"/>
        <end position="345"/>
    </location>
</feature>
<organism evidence="4 5">
    <name type="scientific">Alteromonas sediminis</name>
    <dbReference type="NCBI Taxonomy" id="2259342"/>
    <lineage>
        <taxon>Bacteria</taxon>
        <taxon>Pseudomonadati</taxon>
        <taxon>Pseudomonadota</taxon>
        <taxon>Gammaproteobacteria</taxon>
        <taxon>Alteromonadales</taxon>
        <taxon>Alteromonadaceae</taxon>
        <taxon>Alteromonas/Salinimonas group</taxon>
        <taxon>Alteromonas</taxon>
    </lineage>
</organism>
<sequence>MRIGIYIETVKVSHKTGISRYVIGLVESLLEANRDDIFYLYYQKTSMGEKQLDWLAHHPQVKHRPVYSPGDLAATRPRIWWDYVLPFWLWKDRLDVFHGPNHFLPKTSVPTVLTIHDLAYFYMEVHGTGLDRILKEWTLKSMHQASHIVTVSDSTKRDCVKEGIDHDKITTVYQGFEGSDPSNHISQEAEYTTPYILFLGTIQPRKNVAMLVDAFARISDKIEQKLILAGAPGESMDEVEAIIAKNGLEEKVVITGFISDDTRKNLYEHADVFVYPSKYEGFGLVVLEAMSYGVPVITSDNSSLPEAAGDAAILIGDADSLADAMAKLVTDESLQQALIEKGYKHIKTFTWKQCAKKMMGIYRK</sequence>
<dbReference type="InterPro" id="IPR028098">
    <property type="entry name" value="Glyco_trans_4-like_N"/>
</dbReference>
<name>A0A3N5XXX6_9ALTE</name>
<dbReference type="Pfam" id="PF00534">
    <property type="entry name" value="Glycos_transf_1"/>
    <property type="match status" value="1"/>
</dbReference>
<keyword evidence="5" id="KW-1185">Reference proteome</keyword>
<dbReference type="Pfam" id="PF13439">
    <property type="entry name" value="Glyco_transf_4"/>
    <property type="match status" value="1"/>
</dbReference>
<dbReference type="SUPFAM" id="SSF53756">
    <property type="entry name" value="UDP-Glycosyltransferase/glycogen phosphorylase"/>
    <property type="match status" value="1"/>
</dbReference>
<keyword evidence="1 4" id="KW-0808">Transferase</keyword>
<dbReference type="Proteomes" id="UP000275281">
    <property type="component" value="Unassembled WGS sequence"/>
</dbReference>
<evidence type="ECO:0000256" key="1">
    <source>
        <dbReference type="ARBA" id="ARBA00022679"/>
    </source>
</evidence>
<protein>
    <submittedName>
        <fullName evidence="4">Glycosyltransferase family 1 protein</fullName>
    </submittedName>
</protein>
<dbReference type="GO" id="GO:0016757">
    <property type="term" value="F:glycosyltransferase activity"/>
    <property type="evidence" value="ECO:0007669"/>
    <property type="project" value="InterPro"/>
</dbReference>
<evidence type="ECO:0000313" key="5">
    <source>
        <dbReference type="Proteomes" id="UP000275281"/>
    </source>
</evidence>
<dbReference type="PANTHER" id="PTHR46401">
    <property type="entry name" value="GLYCOSYLTRANSFERASE WBBK-RELATED"/>
    <property type="match status" value="1"/>
</dbReference>
<feature type="domain" description="Glycosyltransferase subfamily 4-like N-terminal" evidence="3">
    <location>
        <begin position="17"/>
        <end position="175"/>
    </location>
</feature>
<dbReference type="PANTHER" id="PTHR46401:SF2">
    <property type="entry name" value="GLYCOSYLTRANSFERASE WBBK-RELATED"/>
    <property type="match status" value="1"/>
</dbReference>
<evidence type="ECO:0000259" key="3">
    <source>
        <dbReference type="Pfam" id="PF13439"/>
    </source>
</evidence>